<keyword evidence="2" id="KW-1133">Transmembrane helix</keyword>
<dbReference type="AlphaFoldDB" id="A0A1I3AZZ1"/>
<dbReference type="RefSeq" id="WP_223174278.1">
    <property type="nucleotide sequence ID" value="NZ_BAAADP010000001.1"/>
</dbReference>
<evidence type="ECO:0000313" key="3">
    <source>
        <dbReference type="EMBL" id="SFH55637.1"/>
    </source>
</evidence>
<dbReference type="InterPro" id="IPR056613">
    <property type="entry name" value="DUF7287"/>
</dbReference>
<feature type="region of interest" description="Disordered" evidence="1">
    <location>
        <begin position="1"/>
        <end position="38"/>
    </location>
</feature>
<evidence type="ECO:0000313" key="4">
    <source>
        <dbReference type="Proteomes" id="UP000323537"/>
    </source>
</evidence>
<sequence>MSGERSSESVDAEGTRTDCRDHRDRRGRRGRRGRRDRRGQTQIDFAVGAGVFLLALAFVVGFVPTLFEPFAVAETASPLVSDRIAAGTVDLLGASPNPSGGAAVHAPTEPGVLSPACTVAFFAANGTLADDAECPFDADTDPAELFGVDDDVEVVIHELDERSPAENPAVVDVETRHGTIEDVPLNRTSTDPSATVDDVTVSGRVVSLRGVQYRLTVRVW</sequence>
<evidence type="ECO:0000256" key="1">
    <source>
        <dbReference type="SAM" id="MobiDB-lite"/>
    </source>
</evidence>
<keyword evidence="2" id="KW-0472">Membrane</keyword>
<feature type="compositionally biased region" description="Basic and acidic residues" evidence="1">
    <location>
        <begin position="1"/>
        <end position="24"/>
    </location>
</feature>
<organism evidence="3 4">
    <name type="scientific">Halorubrum aquaticum</name>
    <dbReference type="NCBI Taxonomy" id="387340"/>
    <lineage>
        <taxon>Archaea</taxon>
        <taxon>Methanobacteriati</taxon>
        <taxon>Methanobacteriota</taxon>
        <taxon>Stenosarchaea group</taxon>
        <taxon>Halobacteria</taxon>
        <taxon>Halobacteriales</taxon>
        <taxon>Haloferacaceae</taxon>
        <taxon>Halorubrum</taxon>
    </lineage>
</organism>
<feature type="transmembrane region" description="Helical" evidence="2">
    <location>
        <begin position="45"/>
        <end position="67"/>
    </location>
</feature>
<dbReference type="EMBL" id="FOPZ01000008">
    <property type="protein sequence ID" value="SFH55637.1"/>
    <property type="molecule type" value="Genomic_DNA"/>
</dbReference>
<accession>A0A1I3AZZ1</accession>
<keyword evidence="2" id="KW-0812">Transmembrane</keyword>
<proteinExistence type="predicted"/>
<feature type="compositionally biased region" description="Basic residues" evidence="1">
    <location>
        <begin position="25"/>
        <end position="37"/>
    </location>
</feature>
<keyword evidence="4" id="KW-1185">Reference proteome</keyword>
<dbReference type="Pfam" id="PF23958">
    <property type="entry name" value="DUF7287"/>
    <property type="match status" value="1"/>
</dbReference>
<protein>
    <submittedName>
        <fullName evidence="3">Uncharacterized protein</fullName>
    </submittedName>
</protein>
<reference evidence="3 4" key="1">
    <citation type="submission" date="2016-10" db="EMBL/GenBank/DDBJ databases">
        <authorList>
            <person name="Varghese N."/>
            <person name="Submissions S."/>
        </authorList>
    </citation>
    <scope>NUCLEOTIDE SEQUENCE [LARGE SCALE GENOMIC DNA]</scope>
    <source>
        <strain evidence="3 4">CGMCC 1.6377</strain>
    </source>
</reference>
<name>A0A1I3AZZ1_9EURY</name>
<evidence type="ECO:0000256" key="2">
    <source>
        <dbReference type="SAM" id="Phobius"/>
    </source>
</evidence>
<gene>
    <name evidence="3" type="ORF">SAMN04488066_10897</name>
</gene>
<dbReference type="Proteomes" id="UP000323537">
    <property type="component" value="Unassembled WGS sequence"/>
</dbReference>